<gene>
    <name evidence="3" type="ORF">PGRAT_24005</name>
</gene>
<dbReference type="OrthoDB" id="564699at2"/>
<dbReference type="Gene3D" id="2.60.40.3940">
    <property type="match status" value="1"/>
</dbReference>
<evidence type="ECO:0000259" key="2">
    <source>
        <dbReference type="Pfam" id="PF21882"/>
    </source>
</evidence>
<feature type="domain" description="Major tropism determinant N-terminal" evidence="1">
    <location>
        <begin position="5"/>
        <end position="41"/>
    </location>
</feature>
<evidence type="ECO:0000313" key="3">
    <source>
        <dbReference type="EMBL" id="AIQ70355.1"/>
    </source>
</evidence>
<dbReference type="InterPro" id="IPR041352">
    <property type="entry name" value="Mtd_N"/>
</dbReference>
<accession>A0A089MDB8</accession>
<dbReference type="SUPFAM" id="SSF69349">
    <property type="entry name" value="Phage fibre proteins"/>
    <property type="match status" value="1"/>
</dbReference>
<dbReference type="Pfam" id="PF18454">
    <property type="entry name" value="Mtd_N"/>
    <property type="match status" value="1"/>
</dbReference>
<dbReference type="RefSeq" id="WP_025707302.1">
    <property type="nucleotide sequence ID" value="NZ_CP009287.1"/>
</dbReference>
<organism evidence="3 4">
    <name type="scientific">Paenibacillus graminis</name>
    <dbReference type="NCBI Taxonomy" id="189425"/>
    <lineage>
        <taxon>Bacteria</taxon>
        <taxon>Bacillati</taxon>
        <taxon>Bacillota</taxon>
        <taxon>Bacilli</taxon>
        <taxon>Bacillales</taxon>
        <taxon>Paenibacillaceae</taxon>
        <taxon>Paenibacillus</taxon>
    </lineage>
</organism>
<name>A0A089MDB8_9BACL</name>
<sequence>MANKIQLRRGTKAQLATLGVLAQGEPGYCTDTNELFIGNGTGSNTQVITGDAVITASPNTIIKRDASGRAQVAAPVAAGDIARKADVDSVASAAAAAQTTANAALSRAGGTMSGEINFSDDGEGVTFNGGGRIYKKSGAGLVLKRHAGDTNPEVESYDGSNRWEIWHYGMTATLMPISKGDNGYTQMPNGLLIAWGTAVLGVSATSNIIFPIAFATGCTPQVLLTPMGDLNAKVLDTINRTGFSVQNISTSLLRVRWMAIGWWI</sequence>
<keyword evidence="4" id="KW-1185">Reference proteome</keyword>
<protein>
    <submittedName>
        <fullName evidence="3">Uncharacterized protein</fullName>
    </submittedName>
</protein>
<dbReference type="STRING" id="189425.PGRAT_24005"/>
<dbReference type="HOGENOM" id="CLU_1053112_0_0_9"/>
<dbReference type="Gene3D" id="2.10.10.30">
    <property type="match status" value="1"/>
</dbReference>
<dbReference type="KEGG" id="pgm:PGRAT_24005"/>
<dbReference type="EMBL" id="CP009287">
    <property type="protein sequence ID" value="AIQ70355.1"/>
    <property type="molecule type" value="Genomic_DNA"/>
</dbReference>
<reference evidence="3 4" key="1">
    <citation type="submission" date="2014-08" db="EMBL/GenBank/DDBJ databases">
        <title>Comparative genomics of the Paenibacillus odorifer group.</title>
        <authorList>
            <person name="den Bakker H.C."/>
            <person name="Tsai Y.-C."/>
            <person name="Martin N."/>
            <person name="Korlach J."/>
            <person name="Wiedmann M."/>
        </authorList>
    </citation>
    <scope>NUCLEOTIDE SEQUENCE [LARGE SCALE GENOMIC DNA]</scope>
    <source>
        <strain evidence="3 4">DSM 15220</strain>
    </source>
</reference>
<dbReference type="Proteomes" id="UP000029500">
    <property type="component" value="Chromosome"/>
</dbReference>
<dbReference type="Pfam" id="PF21882">
    <property type="entry name" value="Gp53-like_C"/>
    <property type="match status" value="1"/>
</dbReference>
<evidence type="ECO:0000259" key="1">
    <source>
        <dbReference type="Pfam" id="PF18454"/>
    </source>
</evidence>
<dbReference type="AlphaFoldDB" id="A0A089MDB8"/>
<proteinExistence type="predicted"/>
<evidence type="ECO:0000313" key="4">
    <source>
        <dbReference type="Proteomes" id="UP000029500"/>
    </source>
</evidence>
<feature type="domain" description="Putative tail fiber protein gp53-like C-terminal" evidence="2">
    <location>
        <begin position="187"/>
        <end position="262"/>
    </location>
</feature>
<dbReference type="InterPro" id="IPR054075">
    <property type="entry name" value="Gp53-like_C"/>
</dbReference>